<dbReference type="InterPro" id="IPR028082">
    <property type="entry name" value="Peripla_BP_I"/>
</dbReference>
<dbReference type="CDD" id="cd01392">
    <property type="entry name" value="HTH_LacI"/>
    <property type="match status" value="1"/>
</dbReference>
<name>A0A6L9SEI2_9ACTN</name>
<dbReference type="Proteomes" id="UP000475214">
    <property type="component" value="Unassembled WGS sequence"/>
</dbReference>
<dbReference type="CDD" id="cd06267">
    <property type="entry name" value="PBP1_LacI_sugar_binding-like"/>
    <property type="match status" value="1"/>
</dbReference>
<dbReference type="RefSeq" id="WP_163741848.1">
    <property type="nucleotide sequence ID" value="NZ_JAAGOA010000017.1"/>
</dbReference>
<dbReference type="SUPFAM" id="SSF53822">
    <property type="entry name" value="Periplasmic binding protein-like I"/>
    <property type="match status" value="1"/>
</dbReference>
<dbReference type="GO" id="GO:0003700">
    <property type="term" value="F:DNA-binding transcription factor activity"/>
    <property type="evidence" value="ECO:0007669"/>
    <property type="project" value="TreeGrafter"/>
</dbReference>
<evidence type="ECO:0000259" key="4">
    <source>
        <dbReference type="PROSITE" id="PS50932"/>
    </source>
</evidence>
<dbReference type="SUPFAM" id="SSF47413">
    <property type="entry name" value="lambda repressor-like DNA-binding domains"/>
    <property type="match status" value="1"/>
</dbReference>
<dbReference type="Gene3D" id="1.10.260.40">
    <property type="entry name" value="lambda repressor-like DNA-binding domains"/>
    <property type="match status" value="1"/>
</dbReference>
<dbReference type="Pfam" id="PF00356">
    <property type="entry name" value="LacI"/>
    <property type="match status" value="1"/>
</dbReference>
<dbReference type="PANTHER" id="PTHR30146:SF153">
    <property type="entry name" value="LACTOSE OPERON REPRESSOR"/>
    <property type="match status" value="1"/>
</dbReference>
<gene>
    <name evidence="5" type="ORF">G1H10_22205</name>
</gene>
<evidence type="ECO:0000313" key="5">
    <source>
        <dbReference type="EMBL" id="NEE02881.1"/>
    </source>
</evidence>
<evidence type="ECO:0000256" key="1">
    <source>
        <dbReference type="ARBA" id="ARBA00023015"/>
    </source>
</evidence>
<dbReference type="EMBL" id="JAAGOA010000017">
    <property type="protein sequence ID" value="NEE02881.1"/>
    <property type="molecule type" value="Genomic_DNA"/>
</dbReference>
<keyword evidence="6" id="KW-1185">Reference proteome</keyword>
<dbReference type="InterPro" id="IPR010982">
    <property type="entry name" value="Lambda_DNA-bd_dom_sf"/>
</dbReference>
<evidence type="ECO:0000256" key="2">
    <source>
        <dbReference type="ARBA" id="ARBA00023125"/>
    </source>
</evidence>
<dbReference type="GO" id="GO:0000976">
    <property type="term" value="F:transcription cis-regulatory region binding"/>
    <property type="evidence" value="ECO:0007669"/>
    <property type="project" value="TreeGrafter"/>
</dbReference>
<keyword evidence="2" id="KW-0238">DNA-binding</keyword>
<dbReference type="PANTHER" id="PTHR30146">
    <property type="entry name" value="LACI-RELATED TRANSCRIPTIONAL REPRESSOR"/>
    <property type="match status" value="1"/>
</dbReference>
<accession>A0A6L9SEI2</accession>
<proteinExistence type="predicted"/>
<comment type="caution">
    <text evidence="5">The sequence shown here is derived from an EMBL/GenBank/DDBJ whole genome shotgun (WGS) entry which is preliminary data.</text>
</comment>
<dbReference type="InterPro" id="IPR046335">
    <property type="entry name" value="LacI/GalR-like_sensor"/>
</dbReference>
<organism evidence="5 6">
    <name type="scientific">Phytoactinopolyspora halotolerans</name>
    <dbReference type="NCBI Taxonomy" id="1981512"/>
    <lineage>
        <taxon>Bacteria</taxon>
        <taxon>Bacillati</taxon>
        <taxon>Actinomycetota</taxon>
        <taxon>Actinomycetes</taxon>
        <taxon>Jiangellales</taxon>
        <taxon>Jiangellaceae</taxon>
        <taxon>Phytoactinopolyspora</taxon>
    </lineage>
</organism>
<feature type="domain" description="HTH lacI-type" evidence="4">
    <location>
        <begin position="7"/>
        <end position="62"/>
    </location>
</feature>
<evidence type="ECO:0000313" key="6">
    <source>
        <dbReference type="Proteomes" id="UP000475214"/>
    </source>
</evidence>
<dbReference type="PROSITE" id="PS50932">
    <property type="entry name" value="HTH_LACI_2"/>
    <property type="match status" value="1"/>
</dbReference>
<evidence type="ECO:0000256" key="3">
    <source>
        <dbReference type="ARBA" id="ARBA00023163"/>
    </source>
</evidence>
<dbReference type="Gene3D" id="3.40.50.2300">
    <property type="match status" value="2"/>
</dbReference>
<dbReference type="AlphaFoldDB" id="A0A6L9SEI2"/>
<keyword evidence="1" id="KW-0805">Transcription regulation</keyword>
<protein>
    <submittedName>
        <fullName evidence="5">LacI family transcriptional regulator</fullName>
    </submittedName>
</protein>
<keyword evidence="3" id="KW-0804">Transcription</keyword>
<dbReference type="Pfam" id="PF13377">
    <property type="entry name" value="Peripla_BP_3"/>
    <property type="match status" value="1"/>
</dbReference>
<sequence length="343" mass="36648">MSGRRWTSRDVAALAGVSVATVSYVMNGRMSDRIPAATREKVLSAARQLDYSPNRSAQSLRRQKTEQICLVVDSIGVPTVDQLARDLYAKAEKVGYGLITMVAGSAERAAKTAALLHQRVADAAVIAPATVPRFREETLVELARGGLPMVAMSNTVRPIGFDVVRAPERDACVDAMSHLLASGRSRVAFLGHHEEVTDAEARAGSERLGAYTAALDQHGVAVDDELIVDGADDRVAGYQAVARLLQRPDRPDAIFAASGRSAISAIWAVRDAGLTVPDDVAVVGCGNLPEAEITSPTLSTVGPPTTEDFTDVAELLFQRVLADERPPEREITNPWVFVPRGSA</sequence>
<dbReference type="InterPro" id="IPR000843">
    <property type="entry name" value="HTH_LacI"/>
</dbReference>
<reference evidence="5 6" key="1">
    <citation type="submission" date="2020-02" db="EMBL/GenBank/DDBJ databases">
        <authorList>
            <person name="Li X.-J."/>
            <person name="Han X.-M."/>
        </authorList>
    </citation>
    <scope>NUCLEOTIDE SEQUENCE [LARGE SCALE GENOMIC DNA]</scope>
    <source>
        <strain evidence="5 6">CCTCC AB 2017055</strain>
    </source>
</reference>
<dbReference type="SMART" id="SM00354">
    <property type="entry name" value="HTH_LACI"/>
    <property type="match status" value="1"/>
</dbReference>